<organism evidence="2 3">
    <name type="scientific">Cyphellophora attinorum</name>
    <dbReference type="NCBI Taxonomy" id="1664694"/>
    <lineage>
        <taxon>Eukaryota</taxon>
        <taxon>Fungi</taxon>
        <taxon>Dikarya</taxon>
        <taxon>Ascomycota</taxon>
        <taxon>Pezizomycotina</taxon>
        <taxon>Eurotiomycetes</taxon>
        <taxon>Chaetothyriomycetidae</taxon>
        <taxon>Chaetothyriales</taxon>
        <taxon>Cyphellophoraceae</taxon>
        <taxon>Cyphellophora</taxon>
    </lineage>
</organism>
<feature type="signal peptide" evidence="1">
    <location>
        <begin position="1"/>
        <end position="18"/>
    </location>
</feature>
<gene>
    <name evidence="2" type="ORF">AB675_3954</name>
</gene>
<protein>
    <submittedName>
        <fullName evidence="2">Uncharacterized protein</fullName>
    </submittedName>
</protein>
<evidence type="ECO:0000313" key="2">
    <source>
        <dbReference type="EMBL" id="KPI37582.1"/>
    </source>
</evidence>
<keyword evidence="1" id="KW-0732">Signal</keyword>
<dbReference type="OrthoDB" id="4119985at2759"/>
<evidence type="ECO:0000256" key="1">
    <source>
        <dbReference type="SAM" id="SignalP"/>
    </source>
</evidence>
<dbReference type="GeneID" id="28735932"/>
<keyword evidence="3" id="KW-1185">Reference proteome</keyword>
<dbReference type="Proteomes" id="UP000038010">
    <property type="component" value="Unassembled WGS sequence"/>
</dbReference>
<proteinExistence type="predicted"/>
<comment type="caution">
    <text evidence="2">The sequence shown here is derived from an EMBL/GenBank/DDBJ whole genome shotgun (WGS) entry which is preliminary data.</text>
</comment>
<dbReference type="AlphaFoldDB" id="A0A0N1H5E1"/>
<feature type="chain" id="PRO_5005872996" evidence="1">
    <location>
        <begin position="19"/>
        <end position="242"/>
    </location>
</feature>
<dbReference type="RefSeq" id="XP_017997545.1">
    <property type="nucleotide sequence ID" value="XM_018144052.1"/>
</dbReference>
<reference evidence="2 3" key="1">
    <citation type="submission" date="2015-06" db="EMBL/GenBank/DDBJ databases">
        <title>Draft genome of the ant-associated black yeast Phialophora attae CBS 131958.</title>
        <authorList>
            <person name="Moreno L.F."/>
            <person name="Stielow B.J."/>
            <person name="de Hoog S."/>
            <person name="Vicente V.A."/>
            <person name="Weiss V.A."/>
            <person name="de Vries M."/>
            <person name="Cruz L.M."/>
            <person name="Souza E.M."/>
        </authorList>
    </citation>
    <scope>NUCLEOTIDE SEQUENCE [LARGE SCALE GENOMIC DNA]</scope>
    <source>
        <strain evidence="2 3">CBS 131958</strain>
    </source>
</reference>
<name>A0A0N1H5E1_9EURO</name>
<evidence type="ECO:0000313" key="3">
    <source>
        <dbReference type="Proteomes" id="UP000038010"/>
    </source>
</evidence>
<accession>A0A0N1H5E1</accession>
<sequence length="242" mass="27808">MLLSWLLLLAALLLPTSAWPFIPSSTPTSTTRTLQRRQCTHRPNSDQYDCDFTLPTLTQIIEHLRDKAHGGMADADHSALFYTNLAYPNTAVTNKELGWIHAYNIAQGIQDKVYWLQSNVDFPWFKAQKEWIESHPTEFNARYGTDPEPVDIFWMCYYQALALAAVHPDAYVYTPKGVDWKKTSIWANVEFPSLTANENVKRIYRVDPRPNDEDACGAEEELVWDRGRGNGVRKVRWTCPIT</sequence>
<dbReference type="EMBL" id="LFJN01000023">
    <property type="protein sequence ID" value="KPI37582.1"/>
    <property type="molecule type" value="Genomic_DNA"/>
</dbReference>
<dbReference type="VEuPathDB" id="FungiDB:AB675_3954"/>